<keyword evidence="1" id="KW-1133">Transmembrane helix</keyword>
<evidence type="ECO:0000259" key="2">
    <source>
        <dbReference type="Pfam" id="PF07853"/>
    </source>
</evidence>
<dbReference type="EMBL" id="BAABKX010000001">
    <property type="protein sequence ID" value="GAA5040414.1"/>
    <property type="molecule type" value="Genomic_DNA"/>
</dbReference>
<name>A0AAV3UAR9_9EURY</name>
<keyword evidence="4" id="KW-1185">Reference proteome</keyword>
<reference evidence="3 4" key="1">
    <citation type="journal article" date="2019" name="Int. J. Syst. Evol. Microbiol.">
        <title>The Global Catalogue of Microorganisms (GCM) 10K type strain sequencing project: providing services to taxonomists for standard genome sequencing and annotation.</title>
        <authorList>
            <consortium name="The Broad Institute Genomics Platform"/>
            <consortium name="The Broad Institute Genome Sequencing Center for Infectious Disease"/>
            <person name="Wu L."/>
            <person name="Ma J."/>
        </authorList>
    </citation>
    <scope>NUCLEOTIDE SEQUENCE [LARGE SCALE GENOMIC DNA]</scope>
    <source>
        <strain evidence="3 4">JCM 17504</strain>
    </source>
</reference>
<gene>
    <name evidence="3" type="ORF">GCM10025751_00990</name>
</gene>
<evidence type="ECO:0000256" key="1">
    <source>
        <dbReference type="SAM" id="Phobius"/>
    </source>
</evidence>
<feature type="transmembrane region" description="Helical" evidence="1">
    <location>
        <begin position="20"/>
        <end position="38"/>
    </location>
</feature>
<keyword evidence="1" id="KW-0812">Transmembrane</keyword>
<dbReference type="InterPro" id="IPR012867">
    <property type="entry name" value="DUF1648"/>
</dbReference>
<evidence type="ECO:0000313" key="3">
    <source>
        <dbReference type="EMBL" id="GAA5040414.1"/>
    </source>
</evidence>
<keyword evidence="1" id="KW-0472">Membrane</keyword>
<evidence type="ECO:0000313" key="4">
    <source>
        <dbReference type="Proteomes" id="UP001501729"/>
    </source>
</evidence>
<feature type="domain" description="DUF1648" evidence="2">
    <location>
        <begin position="1"/>
        <end position="28"/>
    </location>
</feature>
<sequence length="53" mass="5875">MATHWSVSGDADGTMSKPWGLFLFPTITAGLLVLFIAIPQIDPLRENILSFRE</sequence>
<accession>A0AAV3UAR9</accession>
<dbReference type="AlphaFoldDB" id="A0AAV3UAR9"/>
<comment type="caution">
    <text evidence="3">The sequence shown here is derived from an EMBL/GenBank/DDBJ whole genome shotgun (WGS) entry which is preliminary data.</text>
</comment>
<protein>
    <recommendedName>
        <fullName evidence="2">DUF1648 domain-containing protein</fullName>
    </recommendedName>
</protein>
<proteinExistence type="predicted"/>
<organism evidence="3 4">
    <name type="scientific">Haladaptatus pallidirubidus</name>
    <dbReference type="NCBI Taxonomy" id="1008152"/>
    <lineage>
        <taxon>Archaea</taxon>
        <taxon>Methanobacteriati</taxon>
        <taxon>Methanobacteriota</taxon>
        <taxon>Stenosarchaea group</taxon>
        <taxon>Halobacteria</taxon>
        <taxon>Halobacteriales</taxon>
        <taxon>Haladaptataceae</taxon>
        <taxon>Haladaptatus</taxon>
    </lineage>
</organism>
<dbReference type="Proteomes" id="UP001501729">
    <property type="component" value="Unassembled WGS sequence"/>
</dbReference>
<dbReference type="Pfam" id="PF07853">
    <property type="entry name" value="DUF1648"/>
    <property type="match status" value="1"/>
</dbReference>